<feature type="region of interest" description="Disordered" evidence="1">
    <location>
        <begin position="209"/>
        <end position="251"/>
    </location>
</feature>
<reference evidence="3" key="1">
    <citation type="journal article" date="2005" name="Nature">
        <title>The map-based sequence of the rice genome.</title>
        <authorList>
            <consortium name="International rice genome sequencing project (IRGSP)"/>
            <person name="Matsumoto T."/>
            <person name="Wu J."/>
            <person name="Kanamori H."/>
            <person name="Katayose Y."/>
            <person name="Fujisawa M."/>
            <person name="Namiki N."/>
            <person name="Mizuno H."/>
            <person name="Yamamoto K."/>
            <person name="Antonio B.A."/>
            <person name="Baba T."/>
            <person name="Sakata K."/>
            <person name="Nagamura Y."/>
            <person name="Aoki H."/>
            <person name="Arikawa K."/>
            <person name="Arita K."/>
            <person name="Bito T."/>
            <person name="Chiden Y."/>
            <person name="Fujitsuka N."/>
            <person name="Fukunaka R."/>
            <person name="Hamada M."/>
            <person name="Harada C."/>
            <person name="Hayashi A."/>
            <person name="Hijishita S."/>
            <person name="Honda M."/>
            <person name="Hosokawa S."/>
            <person name="Ichikawa Y."/>
            <person name="Idonuma A."/>
            <person name="Iijima M."/>
            <person name="Ikeda M."/>
            <person name="Ikeno M."/>
            <person name="Ito K."/>
            <person name="Ito S."/>
            <person name="Ito T."/>
            <person name="Ito Y."/>
            <person name="Ito Y."/>
            <person name="Iwabuchi A."/>
            <person name="Kamiya K."/>
            <person name="Karasawa W."/>
            <person name="Kurita K."/>
            <person name="Katagiri S."/>
            <person name="Kikuta A."/>
            <person name="Kobayashi H."/>
            <person name="Kobayashi N."/>
            <person name="Machita K."/>
            <person name="Maehara T."/>
            <person name="Masukawa M."/>
            <person name="Mizubayashi T."/>
            <person name="Mukai Y."/>
            <person name="Nagasaki H."/>
            <person name="Nagata Y."/>
            <person name="Naito S."/>
            <person name="Nakashima M."/>
            <person name="Nakama Y."/>
            <person name="Nakamichi Y."/>
            <person name="Nakamura M."/>
            <person name="Meguro A."/>
            <person name="Negishi M."/>
            <person name="Ohta I."/>
            <person name="Ohta T."/>
            <person name="Okamoto M."/>
            <person name="Ono N."/>
            <person name="Saji S."/>
            <person name="Sakaguchi M."/>
            <person name="Sakai K."/>
            <person name="Shibata M."/>
            <person name="Shimokawa T."/>
            <person name="Song J."/>
            <person name="Takazaki Y."/>
            <person name="Terasawa K."/>
            <person name="Tsugane M."/>
            <person name="Tsuji K."/>
            <person name="Ueda S."/>
            <person name="Waki K."/>
            <person name="Yamagata H."/>
            <person name="Yamamoto M."/>
            <person name="Yamamoto S."/>
            <person name="Yamane H."/>
            <person name="Yoshiki S."/>
            <person name="Yoshihara R."/>
            <person name="Yukawa K."/>
            <person name="Zhong H."/>
            <person name="Yano M."/>
            <person name="Yuan Q."/>
            <person name="Ouyang S."/>
            <person name="Liu J."/>
            <person name="Jones K.M."/>
            <person name="Gansberger K."/>
            <person name="Moffat K."/>
            <person name="Hill J."/>
            <person name="Bera J."/>
            <person name="Fadrosh D."/>
            <person name="Jin S."/>
            <person name="Johri S."/>
            <person name="Kim M."/>
            <person name="Overton L."/>
            <person name="Reardon M."/>
            <person name="Tsitrin T."/>
            <person name="Vuong H."/>
            <person name="Weaver B."/>
            <person name="Ciecko A."/>
            <person name="Tallon L."/>
            <person name="Jackson J."/>
            <person name="Pai G."/>
            <person name="Aken S.V."/>
            <person name="Utterback T."/>
            <person name="Reidmuller S."/>
            <person name="Feldblyum T."/>
            <person name="Hsiao J."/>
            <person name="Zismann V."/>
            <person name="Iobst S."/>
            <person name="de Vazeille A.R."/>
            <person name="Buell C.R."/>
            <person name="Ying K."/>
            <person name="Li Y."/>
            <person name="Lu T."/>
            <person name="Huang Y."/>
            <person name="Zhao Q."/>
            <person name="Feng Q."/>
            <person name="Zhang L."/>
            <person name="Zhu J."/>
            <person name="Weng Q."/>
            <person name="Mu J."/>
            <person name="Lu Y."/>
            <person name="Fan D."/>
            <person name="Liu Y."/>
            <person name="Guan J."/>
            <person name="Zhang Y."/>
            <person name="Yu S."/>
            <person name="Liu X."/>
            <person name="Zhang Y."/>
            <person name="Hong G."/>
            <person name="Han B."/>
            <person name="Choisne N."/>
            <person name="Demange N."/>
            <person name="Orjeda G."/>
            <person name="Samain S."/>
            <person name="Cattolico L."/>
            <person name="Pelletier E."/>
            <person name="Couloux A."/>
            <person name="Segurens B."/>
            <person name="Wincker P."/>
            <person name="D'Hont A."/>
            <person name="Scarpelli C."/>
            <person name="Weissenbach J."/>
            <person name="Salanoubat M."/>
            <person name="Quetier F."/>
            <person name="Yu Y."/>
            <person name="Kim H.R."/>
            <person name="Rambo T."/>
            <person name="Currie J."/>
            <person name="Collura K."/>
            <person name="Luo M."/>
            <person name="Yang T."/>
            <person name="Ammiraju J.S.S."/>
            <person name="Engler F."/>
            <person name="Soderlund C."/>
            <person name="Wing R.A."/>
            <person name="Palmer L.E."/>
            <person name="de la Bastide M."/>
            <person name="Spiegel L."/>
            <person name="Nascimento L."/>
            <person name="Zutavern T."/>
            <person name="O'Shaughnessy A."/>
            <person name="Dike S."/>
            <person name="Dedhia N."/>
            <person name="Preston R."/>
            <person name="Balija V."/>
            <person name="McCombie W.R."/>
            <person name="Chow T."/>
            <person name="Chen H."/>
            <person name="Chung M."/>
            <person name="Chen C."/>
            <person name="Shaw J."/>
            <person name="Wu H."/>
            <person name="Hsiao K."/>
            <person name="Chao Y."/>
            <person name="Chu M."/>
            <person name="Cheng C."/>
            <person name="Hour A."/>
            <person name="Lee P."/>
            <person name="Lin S."/>
            <person name="Lin Y."/>
            <person name="Liou J."/>
            <person name="Liu S."/>
            <person name="Hsing Y."/>
            <person name="Raghuvanshi S."/>
            <person name="Mohanty A."/>
            <person name="Bharti A.K."/>
            <person name="Gaur A."/>
            <person name="Gupta V."/>
            <person name="Kumar D."/>
            <person name="Ravi V."/>
            <person name="Vij S."/>
            <person name="Kapur A."/>
            <person name="Khurana P."/>
            <person name="Khurana P."/>
            <person name="Khurana J.P."/>
            <person name="Tyagi A.K."/>
            <person name="Gaikwad K."/>
            <person name="Singh A."/>
            <person name="Dalal V."/>
            <person name="Srivastava S."/>
            <person name="Dixit A."/>
            <person name="Pal A.K."/>
            <person name="Ghazi I.A."/>
            <person name="Yadav M."/>
            <person name="Pandit A."/>
            <person name="Bhargava A."/>
            <person name="Sureshbabu K."/>
            <person name="Batra K."/>
            <person name="Sharma T.R."/>
            <person name="Mohapatra T."/>
            <person name="Singh N.K."/>
            <person name="Messing J."/>
            <person name="Nelson A.B."/>
            <person name="Fuks G."/>
            <person name="Kavchok S."/>
            <person name="Keizer G."/>
            <person name="Linton E."/>
            <person name="Llaca V."/>
            <person name="Song R."/>
            <person name="Tanyolac B."/>
            <person name="Young S."/>
            <person name="Ho-Il K."/>
            <person name="Hahn J.H."/>
            <person name="Sangsakoo G."/>
            <person name="Vanavichit A."/>
            <person name="de Mattos Luiz.A.T."/>
            <person name="Zimmer P.D."/>
            <person name="Malone G."/>
            <person name="Dellagostin O."/>
            <person name="de Oliveira A.C."/>
            <person name="Bevan M."/>
            <person name="Bancroft I."/>
            <person name="Minx P."/>
            <person name="Cordum H."/>
            <person name="Wilson R."/>
            <person name="Cheng Z."/>
            <person name="Jin W."/>
            <person name="Jiang J."/>
            <person name="Leong S.A."/>
            <person name="Iwama H."/>
            <person name="Gojobori T."/>
            <person name="Itoh T."/>
            <person name="Niimura Y."/>
            <person name="Fujii Y."/>
            <person name="Habara T."/>
            <person name="Sakai H."/>
            <person name="Sato Y."/>
            <person name="Wilson G."/>
            <person name="Kumar K."/>
            <person name="McCouch S."/>
            <person name="Juretic N."/>
            <person name="Hoen D."/>
            <person name="Wright S."/>
            <person name="Bruskiewich R."/>
            <person name="Bureau T."/>
            <person name="Miyao A."/>
            <person name="Hirochika H."/>
            <person name="Nishikawa T."/>
            <person name="Kadowaki K."/>
            <person name="Sugiura M."/>
            <person name="Burr B."/>
            <person name="Sasaki T."/>
        </authorList>
    </citation>
    <scope>NUCLEOTIDE SEQUENCE [LARGE SCALE GENOMIC DNA]</scope>
    <source>
        <strain evidence="3">cv. Nipponbare</strain>
    </source>
</reference>
<reference evidence="2 3" key="2">
    <citation type="journal article" date="2013" name="Plant Cell Physiol.">
        <title>Rice Annotation Project Database (RAP-DB): an integrative and interactive database for rice genomics.</title>
        <authorList>
            <person name="Sakai H."/>
            <person name="Lee S.S."/>
            <person name="Tanaka T."/>
            <person name="Numa H."/>
            <person name="Kim J."/>
            <person name="Kawahara Y."/>
            <person name="Wakimoto H."/>
            <person name="Yang C.C."/>
            <person name="Iwamoto M."/>
            <person name="Abe T."/>
            <person name="Yamada Y."/>
            <person name="Muto A."/>
            <person name="Inokuchi H."/>
            <person name="Ikemura T."/>
            <person name="Matsumoto T."/>
            <person name="Sasaki T."/>
            <person name="Itoh T."/>
        </authorList>
    </citation>
    <scope>NUCLEOTIDE SEQUENCE [LARGE SCALE GENOMIC DNA]</scope>
    <source>
        <strain evidence="3">cv. Nipponbare</strain>
    </source>
</reference>
<feature type="non-terminal residue" evidence="2">
    <location>
        <position position="1"/>
    </location>
</feature>
<dbReference type="Proteomes" id="UP000059680">
    <property type="component" value="Chromosome 10"/>
</dbReference>
<feature type="region of interest" description="Disordered" evidence="1">
    <location>
        <begin position="1"/>
        <end position="34"/>
    </location>
</feature>
<accession>A0A0N7KRP8</accession>
<evidence type="ECO:0000313" key="3">
    <source>
        <dbReference type="Proteomes" id="UP000059680"/>
    </source>
</evidence>
<dbReference type="PaxDb" id="39947-A0A0N7KRP8"/>
<feature type="region of interest" description="Disordered" evidence="1">
    <location>
        <begin position="161"/>
        <end position="180"/>
    </location>
</feature>
<evidence type="ECO:0000313" key="2">
    <source>
        <dbReference type="EMBL" id="BAT10618.1"/>
    </source>
</evidence>
<dbReference type="AlphaFoldDB" id="A0A0N7KRP8"/>
<reference evidence="2 3" key="3">
    <citation type="journal article" date="2013" name="Rice">
        <title>Improvement of the Oryza sativa Nipponbare reference genome using next generation sequence and optical map data.</title>
        <authorList>
            <person name="Kawahara Y."/>
            <person name="de la Bastide M."/>
            <person name="Hamilton J.P."/>
            <person name="Kanamori H."/>
            <person name="McCombie W.R."/>
            <person name="Ouyang S."/>
            <person name="Schwartz D.C."/>
            <person name="Tanaka T."/>
            <person name="Wu J."/>
            <person name="Zhou S."/>
            <person name="Childs K.L."/>
            <person name="Davidson R.M."/>
            <person name="Lin H."/>
            <person name="Quesada-Ocampo L."/>
            <person name="Vaillancourt B."/>
            <person name="Sakai H."/>
            <person name="Lee S.S."/>
            <person name="Kim J."/>
            <person name="Numa H."/>
            <person name="Itoh T."/>
            <person name="Buell C.R."/>
            <person name="Matsumoto T."/>
        </authorList>
    </citation>
    <scope>NUCLEOTIDE SEQUENCE [LARGE SCALE GENOMIC DNA]</scope>
    <source>
        <strain evidence="3">cv. Nipponbare</strain>
    </source>
</reference>
<name>A0A0N7KRP8_ORYSJ</name>
<organism evidence="2 3">
    <name type="scientific">Oryza sativa subsp. japonica</name>
    <name type="common">Rice</name>
    <dbReference type="NCBI Taxonomy" id="39947"/>
    <lineage>
        <taxon>Eukaryota</taxon>
        <taxon>Viridiplantae</taxon>
        <taxon>Streptophyta</taxon>
        <taxon>Embryophyta</taxon>
        <taxon>Tracheophyta</taxon>
        <taxon>Spermatophyta</taxon>
        <taxon>Magnoliopsida</taxon>
        <taxon>Liliopsida</taxon>
        <taxon>Poales</taxon>
        <taxon>Poaceae</taxon>
        <taxon>BOP clade</taxon>
        <taxon>Oryzoideae</taxon>
        <taxon>Oryzeae</taxon>
        <taxon>Oryzinae</taxon>
        <taxon>Oryza</taxon>
        <taxon>Oryza sativa</taxon>
    </lineage>
</organism>
<dbReference type="EMBL" id="AP014966">
    <property type="protein sequence ID" value="BAT10618.1"/>
    <property type="molecule type" value="Genomic_DNA"/>
</dbReference>
<dbReference type="Gramene" id="Os10t0379233-00">
    <property type="protein sequence ID" value="Os10t0379233-00"/>
    <property type="gene ID" value="Os10g0379233"/>
</dbReference>
<evidence type="ECO:0000256" key="1">
    <source>
        <dbReference type="SAM" id="MobiDB-lite"/>
    </source>
</evidence>
<sequence length="293" mass="32471">DAALRRARRHEDEQPVDGHVRRQERARRPAAEVEVVEPEPYPAVDLQVRAERRARLRRRRRELVAGGHLAEVHERLDVPLVDARHGVADDADHGGVAGGEEVADLHPRERPEHHVAEVVRGHRRAGAAAAVDGDPHLRVLLRREVARRRDLLPRVRQEALERAAPRAADAGLEAGDELRREVDGEVPHPLQREGAVGVAPAPLAPELDVPVVERRRRRDARRRDGRPVEERRREGGAGGAHGGGPLGEEDAHGLAVGDLVVAHRADHQPAARVPRQLHLQQWLLIDLTLSAWG</sequence>
<keyword evidence="3" id="KW-1185">Reference proteome</keyword>
<protein>
    <submittedName>
        <fullName evidence="2">Os10g0379233 protein</fullName>
    </submittedName>
</protein>
<feature type="compositionally biased region" description="Gly residues" evidence="1">
    <location>
        <begin position="236"/>
        <end position="246"/>
    </location>
</feature>
<dbReference type="InParanoid" id="A0A0N7KRP8"/>
<proteinExistence type="predicted"/>
<gene>
    <name evidence="2" type="ordered locus">Os10g0379233</name>
    <name evidence="2" type="ORF">OSNPB_100379233</name>
</gene>
<feature type="compositionally biased region" description="Basic and acidic residues" evidence="1">
    <location>
        <begin position="9"/>
        <end position="31"/>
    </location>
</feature>
<feature type="compositionally biased region" description="Basic and acidic residues" evidence="1">
    <location>
        <begin position="221"/>
        <end position="235"/>
    </location>
</feature>
<dbReference type="FunCoup" id="A0A0N7KRP8">
    <property type="interactions" value="2"/>
</dbReference>